<proteinExistence type="inferred from homology"/>
<protein>
    <submittedName>
        <fullName evidence="3">Short-chain dehydrogenase</fullName>
    </submittedName>
</protein>
<dbReference type="SUPFAM" id="SSF51735">
    <property type="entry name" value="NAD(P)-binding Rossmann-fold domains"/>
    <property type="match status" value="1"/>
</dbReference>
<dbReference type="PRINTS" id="PR00081">
    <property type="entry name" value="GDHRDH"/>
</dbReference>
<dbReference type="InterPro" id="IPR002347">
    <property type="entry name" value="SDR_fam"/>
</dbReference>
<dbReference type="PANTHER" id="PTHR44196">
    <property type="entry name" value="DEHYDROGENASE/REDUCTASE SDR FAMILY MEMBER 7B"/>
    <property type="match status" value="1"/>
</dbReference>
<dbReference type="GO" id="GO:0016491">
    <property type="term" value="F:oxidoreductase activity"/>
    <property type="evidence" value="ECO:0007669"/>
    <property type="project" value="UniProtKB-KW"/>
</dbReference>
<evidence type="ECO:0000256" key="2">
    <source>
        <dbReference type="ARBA" id="ARBA00023002"/>
    </source>
</evidence>
<evidence type="ECO:0000313" key="3">
    <source>
        <dbReference type="EMBL" id="SEL74531.1"/>
    </source>
</evidence>
<keyword evidence="2" id="KW-0560">Oxidoreductase</keyword>
<evidence type="ECO:0000256" key="1">
    <source>
        <dbReference type="ARBA" id="ARBA00006484"/>
    </source>
</evidence>
<comment type="similarity">
    <text evidence="1">Belongs to the short-chain dehydrogenases/reductases (SDR) family.</text>
</comment>
<keyword evidence="4" id="KW-1185">Reference proteome</keyword>
<dbReference type="InterPro" id="IPR036291">
    <property type="entry name" value="NAD(P)-bd_dom_sf"/>
</dbReference>
<sequence>MTVLILGAGSDMAVAMARQFAAEKYDVQLAARNTSFLQAQENDLRIRYGINASSHAFDAVDFASHPGFYESLPVKPDITICVFGYLGDQELGQTNWQEASRIIHTNYTGAVSILNVVAADYAARRQGTIIGISSVAGERGRQSNYLYGSAKAGFTAYLSGLRNRLFHNGVHVMTVQPGFVYTRMTEGLTLPPLLTAQPTDVASAIVKAAKAKKNVLYVKWFWRYIMLIIKSIPEFIFKKLKL</sequence>
<name>A0A1H7SPI1_9BACT</name>
<dbReference type="AlphaFoldDB" id="A0A1H7SPI1"/>
<organism evidence="3 4">
    <name type="scientific">Chitinophaga rupis</name>
    <dbReference type="NCBI Taxonomy" id="573321"/>
    <lineage>
        <taxon>Bacteria</taxon>
        <taxon>Pseudomonadati</taxon>
        <taxon>Bacteroidota</taxon>
        <taxon>Chitinophagia</taxon>
        <taxon>Chitinophagales</taxon>
        <taxon>Chitinophagaceae</taxon>
        <taxon>Chitinophaga</taxon>
    </lineage>
</organism>
<reference evidence="3 4" key="1">
    <citation type="submission" date="2016-10" db="EMBL/GenBank/DDBJ databases">
        <authorList>
            <person name="de Groot N.N."/>
        </authorList>
    </citation>
    <scope>NUCLEOTIDE SEQUENCE [LARGE SCALE GENOMIC DNA]</scope>
    <source>
        <strain evidence="3 4">DSM 21039</strain>
    </source>
</reference>
<dbReference type="OrthoDB" id="335726at2"/>
<dbReference type="Gene3D" id="3.40.50.720">
    <property type="entry name" value="NAD(P)-binding Rossmann-like Domain"/>
    <property type="match status" value="1"/>
</dbReference>
<dbReference type="NCBIfam" id="NF005489">
    <property type="entry name" value="PRK07102.1"/>
    <property type="match status" value="1"/>
</dbReference>
<dbReference type="RefSeq" id="WP_089911266.1">
    <property type="nucleotide sequence ID" value="NZ_FOBB01000002.1"/>
</dbReference>
<dbReference type="EMBL" id="FOBB01000002">
    <property type="protein sequence ID" value="SEL74531.1"/>
    <property type="molecule type" value="Genomic_DNA"/>
</dbReference>
<dbReference type="PANTHER" id="PTHR44196:SF1">
    <property type="entry name" value="DEHYDROGENASE_REDUCTASE SDR FAMILY MEMBER 7B"/>
    <property type="match status" value="1"/>
</dbReference>
<dbReference type="STRING" id="573321.SAMN04488505_1021000"/>
<dbReference type="Proteomes" id="UP000198984">
    <property type="component" value="Unassembled WGS sequence"/>
</dbReference>
<dbReference type="GO" id="GO:0016020">
    <property type="term" value="C:membrane"/>
    <property type="evidence" value="ECO:0007669"/>
    <property type="project" value="TreeGrafter"/>
</dbReference>
<dbReference type="Pfam" id="PF00106">
    <property type="entry name" value="adh_short"/>
    <property type="match status" value="1"/>
</dbReference>
<accession>A0A1H7SPI1</accession>
<gene>
    <name evidence="3" type="ORF">SAMN04488505_1021000</name>
</gene>
<evidence type="ECO:0000313" key="4">
    <source>
        <dbReference type="Proteomes" id="UP000198984"/>
    </source>
</evidence>